<sequence>MQPGLGLRRATTLDDVAGCLGRAGHHDQHSRRPDLPHGQRGRAEHVRGQPCDDDQEPGQRLAADDRQDDLDADGPLARRGCHRWLRIHIGTPLWPKPLHPWSLVIRRPGASDTLVRASM</sequence>
<gene>
    <name evidence="2" type="ORF">SDC9_125486</name>
</gene>
<name>A0A645CNK9_9ZZZZ</name>
<dbReference type="EMBL" id="VSSQ01028673">
    <property type="protein sequence ID" value="MPM78475.1"/>
    <property type="molecule type" value="Genomic_DNA"/>
</dbReference>
<feature type="compositionally biased region" description="Basic and acidic residues" evidence="1">
    <location>
        <begin position="24"/>
        <end position="47"/>
    </location>
</feature>
<comment type="caution">
    <text evidence="2">The sequence shown here is derived from an EMBL/GenBank/DDBJ whole genome shotgun (WGS) entry which is preliminary data.</text>
</comment>
<organism evidence="2">
    <name type="scientific">bioreactor metagenome</name>
    <dbReference type="NCBI Taxonomy" id="1076179"/>
    <lineage>
        <taxon>unclassified sequences</taxon>
        <taxon>metagenomes</taxon>
        <taxon>ecological metagenomes</taxon>
    </lineage>
</organism>
<accession>A0A645CNK9</accession>
<evidence type="ECO:0000256" key="1">
    <source>
        <dbReference type="SAM" id="MobiDB-lite"/>
    </source>
</evidence>
<feature type="region of interest" description="Disordered" evidence="1">
    <location>
        <begin position="18"/>
        <end position="75"/>
    </location>
</feature>
<evidence type="ECO:0000313" key="2">
    <source>
        <dbReference type="EMBL" id="MPM78475.1"/>
    </source>
</evidence>
<proteinExistence type="predicted"/>
<dbReference type="AlphaFoldDB" id="A0A645CNK9"/>
<protein>
    <submittedName>
        <fullName evidence="2">Uncharacterized protein</fullName>
    </submittedName>
</protein>
<reference evidence="2" key="1">
    <citation type="submission" date="2019-08" db="EMBL/GenBank/DDBJ databases">
        <authorList>
            <person name="Kucharzyk K."/>
            <person name="Murdoch R.W."/>
            <person name="Higgins S."/>
            <person name="Loffler F."/>
        </authorList>
    </citation>
    <scope>NUCLEOTIDE SEQUENCE</scope>
</reference>